<dbReference type="InterPro" id="IPR020795">
    <property type="entry name" value="ORC3"/>
</dbReference>
<dbReference type="PANTHER" id="PTHR12748:SF0">
    <property type="entry name" value="ORIGIN RECOGNITION COMPLEX SUBUNIT 3"/>
    <property type="match status" value="1"/>
</dbReference>
<proteinExistence type="predicted"/>
<dbReference type="GO" id="GO:0006270">
    <property type="term" value="P:DNA replication initiation"/>
    <property type="evidence" value="ECO:0007669"/>
    <property type="project" value="TreeGrafter"/>
</dbReference>
<feature type="region of interest" description="Disordered" evidence="1">
    <location>
        <begin position="482"/>
        <end position="539"/>
    </location>
</feature>
<dbReference type="GeneID" id="77729943"/>
<dbReference type="RefSeq" id="XP_052949192.1">
    <property type="nucleotide sequence ID" value="XM_053090738.1"/>
</dbReference>
<dbReference type="Pfam" id="PF18137">
    <property type="entry name" value="WHD_ORC"/>
    <property type="match status" value="1"/>
</dbReference>
<feature type="compositionally biased region" description="Basic residues" evidence="1">
    <location>
        <begin position="403"/>
        <end position="413"/>
    </location>
</feature>
<gene>
    <name evidence="3" type="ORF">MKK02DRAFT_39713</name>
</gene>
<keyword evidence="4" id="KW-1185">Reference proteome</keyword>
<dbReference type="InterPro" id="IPR040855">
    <property type="entry name" value="ORC_WH_C"/>
</dbReference>
<feature type="region of interest" description="Disordered" evidence="1">
    <location>
        <begin position="371"/>
        <end position="436"/>
    </location>
</feature>
<reference evidence="3" key="1">
    <citation type="journal article" date="2022" name="G3 (Bethesda)">
        <title>High quality genome of the basidiomycete yeast Dioszegia hungarica PDD-24b-2 isolated from cloud water.</title>
        <authorList>
            <person name="Jarrige D."/>
            <person name="Haridas S."/>
            <person name="Bleykasten-Grosshans C."/>
            <person name="Joly M."/>
            <person name="Nadalig T."/>
            <person name="Sancelme M."/>
            <person name="Vuilleumier S."/>
            <person name="Grigoriev I.V."/>
            <person name="Amato P."/>
            <person name="Bringel F."/>
        </authorList>
    </citation>
    <scope>NUCLEOTIDE SEQUENCE</scope>
    <source>
        <strain evidence="3">PDD-24b-2</strain>
    </source>
</reference>
<evidence type="ECO:0000313" key="3">
    <source>
        <dbReference type="EMBL" id="KAI9639415.1"/>
    </source>
</evidence>
<organism evidence="3 4">
    <name type="scientific">Dioszegia hungarica</name>
    <dbReference type="NCBI Taxonomy" id="4972"/>
    <lineage>
        <taxon>Eukaryota</taxon>
        <taxon>Fungi</taxon>
        <taxon>Dikarya</taxon>
        <taxon>Basidiomycota</taxon>
        <taxon>Agaricomycotina</taxon>
        <taxon>Tremellomycetes</taxon>
        <taxon>Tremellales</taxon>
        <taxon>Bulleribasidiaceae</taxon>
        <taxon>Dioszegia</taxon>
    </lineage>
</organism>
<feature type="compositionally biased region" description="Acidic residues" evidence="1">
    <location>
        <begin position="529"/>
        <end position="539"/>
    </location>
</feature>
<dbReference type="GO" id="GO:0005656">
    <property type="term" value="C:nuclear pre-replicative complex"/>
    <property type="evidence" value="ECO:0007669"/>
    <property type="project" value="TreeGrafter"/>
</dbReference>
<dbReference type="PANTHER" id="PTHR12748">
    <property type="entry name" value="ORIGIN RECOGNITION COMPLEX SUBUNIT 3"/>
    <property type="match status" value="1"/>
</dbReference>
<accession>A0AA38HF09</accession>
<comment type="caution">
    <text evidence="3">The sequence shown here is derived from an EMBL/GenBank/DDBJ whole genome shotgun (WGS) entry which is preliminary data.</text>
</comment>
<name>A0AA38HF09_9TREE</name>
<dbReference type="AlphaFoldDB" id="A0AA38HF09"/>
<dbReference type="EMBL" id="JAKWFO010000001">
    <property type="protein sequence ID" value="KAI9639415.1"/>
    <property type="molecule type" value="Genomic_DNA"/>
</dbReference>
<evidence type="ECO:0000259" key="2">
    <source>
        <dbReference type="Pfam" id="PF18137"/>
    </source>
</evidence>
<feature type="domain" description="Origin recognition complex subunit 3 winged helix C-terminal" evidence="2">
    <location>
        <begin position="441"/>
        <end position="576"/>
    </location>
</feature>
<dbReference type="Proteomes" id="UP001164286">
    <property type="component" value="Unassembled WGS sequence"/>
</dbReference>
<evidence type="ECO:0000313" key="4">
    <source>
        <dbReference type="Proteomes" id="UP001164286"/>
    </source>
</evidence>
<sequence>MTDDFQSISKGVFIIPYQAPESDHEASESEAGPSRPLKRPLKRWFDEAYETYTAAHETYETERTDEQLEDIADWLQGRSRSGSTSGGGLQFGFNTRRIPVGVMQDASPRLTALLGQVSHHRVILQGREVVDLAAGIRGVAVGLTGDAANLGKGGRSGMDEVQGWYTALPAAKRTPLLVYIQNAQLVPASTLSELIYVLYLRATLPLRVLLSVPSVSIFMDSLSHIEPSAVEVDVLGLGSRRAGGGVVGAILRAGTASPNDPSLHIGRDLMAEIEEDERMFAGGAAAALKGLKWRLLHHSFNSPLATMATSGDQALQDVEAVLDGEEGGRLEQLLEIQPTRAARAVLNPAPRVSILHALSTSGAYTGRLARHQPPLPEHDGETAQAHSTRAPVDETTETASSSVKRRHMSRRTRITSVDEEEVSETAPPSPAVGSVEQAVNTSADERGDLRELEVLFNLWRSAGRNVNLWDWLEGFRGSLMGGNEKPVRKEQDAGNGGENGQGGEEEADEAMEGREQVAEPEANERADLPEDEVEAEDEEKAARLHAVFVRFCEEARMLGLVRARGRAKRADEVVKSIELV</sequence>
<dbReference type="GO" id="GO:0031261">
    <property type="term" value="C:DNA replication preinitiation complex"/>
    <property type="evidence" value="ECO:0007669"/>
    <property type="project" value="TreeGrafter"/>
</dbReference>
<dbReference type="GO" id="GO:0003688">
    <property type="term" value="F:DNA replication origin binding"/>
    <property type="evidence" value="ECO:0007669"/>
    <property type="project" value="TreeGrafter"/>
</dbReference>
<evidence type="ECO:0000256" key="1">
    <source>
        <dbReference type="SAM" id="MobiDB-lite"/>
    </source>
</evidence>
<dbReference type="GO" id="GO:0005664">
    <property type="term" value="C:nuclear origin of replication recognition complex"/>
    <property type="evidence" value="ECO:0007669"/>
    <property type="project" value="InterPro"/>
</dbReference>
<feature type="compositionally biased region" description="Basic and acidic residues" evidence="1">
    <location>
        <begin position="511"/>
        <end position="528"/>
    </location>
</feature>
<protein>
    <recommendedName>
        <fullName evidence="2">Origin recognition complex subunit 3 winged helix C-terminal domain-containing protein</fullName>
    </recommendedName>
</protein>